<protein>
    <recommendedName>
        <fullName evidence="1">Retrotransposon Copia-like N-terminal domain-containing protein</fullName>
    </recommendedName>
</protein>
<proteinExistence type="predicted"/>
<name>A0AAV0GAG7_9ASTE</name>
<organism evidence="2 3">
    <name type="scientific">Cuscuta epithymum</name>
    <dbReference type="NCBI Taxonomy" id="186058"/>
    <lineage>
        <taxon>Eukaryota</taxon>
        <taxon>Viridiplantae</taxon>
        <taxon>Streptophyta</taxon>
        <taxon>Embryophyta</taxon>
        <taxon>Tracheophyta</taxon>
        <taxon>Spermatophyta</taxon>
        <taxon>Magnoliopsida</taxon>
        <taxon>eudicotyledons</taxon>
        <taxon>Gunneridae</taxon>
        <taxon>Pentapetalae</taxon>
        <taxon>asterids</taxon>
        <taxon>lamiids</taxon>
        <taxon>Solanales</taxon>
        <taxon>Convolvulaceae</taxon>
        <taxon>Cuscuteae</taxon>
        <taxon>Cuscuta</taxon>
        <taxon>Cuscuta subgen. Cuscuta</taxon>
    </lineage>
</organism>
<dbReference type="Pfam" id="PF14244">
    <property type="entry name" value="Retrotran_gag_3"/>
    <property type="match status" value="1"/>
</dbReference>
<feature type="domain" description="Retrotransposon Copia-like N-terminal" evidence="1">
    <location>
        <begin position="26"/>
        <end position="72"/>
    </location>
</feature>
<accession>A0AAV0GAG7</accession>
<evidence type="ECO:0000259" key="1">
    <source>
        <dbReference type="Pfam" id="PF14244"/>
    </source>
</evidence>
<keyword evidence="3" id="KW-1185">Reference proteome</keyword>
<reference evidence="2" key="1">
    <citation type="submission" date="2022-07" db="EMBL/GenBank/DDBJ databases">
        <authorList>
            <person name="Macas J."/>
            <person name="Novak P."/>
            <person name="Neumann P."/>
        </authorList>
    </citation>
    <scope>NUCLEOTIDE SEQUENCE</scope>
</reference>
<comment type="caution">
    <text evidence="2">The sequence shown here is derived from an EMBL/GenBank/DDBJ whole genome shotgun (WGS) entry which is preliminary data.</text>
</comment>
<dbReference type="EMBL" id="CAMAPF010001067">
    <property type="protein sequence ID" value="CAH9144532.1"/>
    <property type="molecule type" value="Genomic_DNA"/>
</dbReference>
<sequence>MPIEESHTSSAINSAGSYRYPLYLAPNDHSNLMLTNEIFNGNNYLNWSRGVKMALISKNKLVFVSRKFKKPNENSDDFQEWIRVDYTVMSWLLHSMIPTIARTMMYETSYQSY</sequence>
<evidence type="ECO:0000313" key="2">
    <source>
        <dbReference type="EMBL" id="CAH9144532.1"/>
    </source>
</evidence>
<evidence type="ECO:0000313" key="3">
    <source>
        <dbReference type="Proteomes" id="UP001152523"/>
    </source>
</evidence>
<dbReference type="PANTHER" id="PTHR37610">
    <property type="entry name" value="CCHC-TYPE DOMAIN-CONTAINING PROTEIN"/>
    <property type="match status" value="1"/>
</dbReference>
<dbReference type="Proteomes" id="UP001152523">
    <property type="component" value="Unassembled WGS sequence"/>
</dbReference>
<dbReference type="AlphaFoldDB" id="A0AAV0GAG7"/>
<gene>
    <name evidence="2" type="ORF">CEPIT_LOCUS41509</name>
</gene>
<dbReference type="InterPro" id="IPR029472">
    <property type="entry name" value="Copia-like_N"/>
</dbReference>
<dbReference type="PANTHER" id="PTHR37610:SF40">
    <property type="entry name" value="OS01G0909600 PROTEIN"/>
    <property type="match status" value="1"/>
</dbReference>